<evidence type="ECO:0000256" key="6">
    <source>
        <dbReference type="RuleBase" id="RU003523"/>
    </source>
</evidence>
<dbReference type="InterPro" id="IPR054691">
    <property type="entry name" value="LeuA/HCS_post-cat"/>
</dbReference>
<accession>A0A1V0QFM5</accession>
<dbReference type="FunFam" id="3.20.20.70:FF:000010">
    <property type="entry name" value="2-isopropylmalate synthase"/>
    <property type="match status" value="1"/>
</dbReference>
<dbReference type="CDD" id="cd07940">
    <property type="entry name" value="DRE_TIM_IPMS"/>
    <property type="match status" value="1"/>
</dbReference>
<keyword evidence="5" id="KW-0100">Branched-chain amino acid biosynthesis</keyword>
<dbReference type="InterPro" id="IPR013785">
    <property type="entry name" value="Aldolase_TIM"/>
</dbReference>
<evidence type="ECO:0000256" key="2">
    <source>
        <dbReference type="ARBA" id="ARBA00012973"/>
    </source>
</evidence>
<dbReference type="PANTHER" id="PTHR10277:SF74">
    <property type="entry name" value="2-ISOPROPYLMALATE SYNTHASE-RELATED"/>
    <property type="match status" value="1"/>
</dbReference>
<dbReference type="FunFam" id="1.10.238.260:FF:000001">
    <property type="entry name" value="2-isopropylmalate synthase"/>
    <property type="match status" value="1"/>
</dbReference>
<dbReference type="InterPro" id="IPR036230">
    <property type="entry name" value="LeuA_allosteric_dom_sf"/>
</dbReference>
<protein>
    <recommendedName>
        <fullName evidence="2">2-isopropylmalate synthase</fullName>
        <ecNumber evidence="2">2.3.3.13</ecNumber>
    </recommendedName>
</protein>
<dbReference type="Gene3D" id="3.20.20.70">
    <property type="entry name" value="Aldolase class I"/>
    <property type="match status" value="1"/>
</dbReference>
<dbReference type="GO" id="GO:0003852">
    <property type="term" value="F:2-isopropylmalate synthase activity"/>
    <property type="evidence" value="ECO:0007669"/>
    <property type="project" value="UniProtKB-EC"/>
</dbReference>
<keyword evidence="4 6" id="KW-0808">Transferase</keyword>
<dbReference type="PROSITE" id="PS50991">
    <property type="entry name" value="PYR_CT"/>
    <property type="match status" value="1"/>
</dbReference>
<dbReference type="GO" id="GO:0009507">
    <property type="term" value="C:chloroplast"/>
    <property type="evidence" value="ECO:0007669"/>
    <property type="project" value="TreeGrafter"/>
</dbReference>
<dbReference type="GO" id="GO:0009098">
    <property type="term" value="P:L-leucine biosynthetic process"/>
    <property type="evidence" value="ECO:0007669"/>
    <property type="project" value="InterPro"/>
</dbReference>
<dbReference type="PANTHER" id="PTHR10277">
    <property type="entry name" value="HOMOCITRATE SYNTHASE-RELATED"/>
    <property type="match status" value="1"/>
</dbReference>
<keyword evidence="3" id="KW-0028">Amino-acid biosynthesis</keyword>
<dbReference type="InterPro" id="IPR000891">
    <property type="entry name" value="PYR_CT"/>
</dbReference>
<dbReference type="Gene3D" id="1.10.238.260">
    <property type="match status" value="1"/>
</dbReference>
<dbReference type="InterPro" id="IPR002034">
    <property type="entry name" value="AIPM/Hcit_synth_CS"/>
</dbReference>
<comment type="similarity">
    <text evidence="6">Belongs to the alpha-IPM synthase/homocitrate synthase family.</text>
</comment>
<dbReference type="AlphaFoldDB" id="A0A1V0QFM5"/>
<dbReference type="SMART" id="SM00917">
    <property type="entry name" value="LeuA_dimer"/>
    <property type="match status" value="1"/>
</dbReference>
<dbReference type="InterPro" id="IPR013709">
    <property type="entry name" value="2-isopropylmalate_synth_dimer"/>
</dbReference>
<dbReference type="Pfam" id="PF22617">
    <property type="entry name" value="HCS_D2"/>
    <property type="match status" value="1"/>
</dbReference>
<sequence>MTRPHYIPNHIPDPSYVRILDTTLRDGEQSPGAAMTPRQKLDIARQLWKLGVDVIEAGFPCSSESDFKAVKMISEEVGNCVGVDGYVPVIIGVARCNERDIQTAWDAIKHAKRPRISTFIATSPIHMEHKLKKSKEEVLEIACRMVSFARSLGCDDVQFVPEDAARSEKEYLYEIIGEVIKAGATTVDIPDTVGITMPWEFGKLIADIKANTPAIHNVVISTHCHNDLGLAVANTIEGARAGARQLEVTINGIGERAGNASLEEVEEYTGMHLQPHKALVGANAFVHESGIHQDGWLKHKATYEIIPPESIGIERSSGTGIVLGKLSGRQALRKRLQELGYQLKDDEVASVFLHFKAMADKKKRVSDADLIALVSNEVTKAESIWKLGDLQVICGTQGLSTATVKLISTDGSEHIACSVGSGSVDSAFKAVNLIVKILKDVCCLIYFRISLLELSRKIEPVKLVEYSVTIVTEGVDEIATAHVVIRKENNHDSTEQNVHPTFSGTEAGKDVVISSVGAYIAAINKMLGSN</sequence>
<comment type="catalytic activity">
    <reaction evidence="1">
        <text>3-methyl-2-oxobutanoate + acetyl-CoA + H2O = (2S)-2-isopropylmalate + CoA + H(+)</text>
        <dbReference type="Rhea" id="RHEA:21524"/>
        <dbReference type="ChEBI" id="CHEBI:1178"/>
        <dbReference type="ChEBI" id="CHEBI:11851"/>
        <dbReference type="ChEBI" id="CHEBI:15377"/>
        <dbReference type="ChEBI" id="CHEBI:15378"/>
        <dbReference type="ChEBI" id="CHEBI:57287"/>
        <dbReference type="ChEBI" id="CHEBI:57288"/>
        <dbReference type="EC" id="2.3.3.13"/>
    </reaction>
</comment>
<dbReference type="Gene3D" id="3.30.160.270">
    <property type="match status" value="1"/>
</dbReference>
<evidence type="ECO:0000313" key="8">
    <source>
        <dbReference type="EMBL" id="ARE67137.1"/>
    </source>
</evidence>
<dbReference type="GO" id="GO:0010177">
    <property type="term" value="F:methylthioalkylmalate synthase activity"/>
    <property type="evidence" value="ECO:0007669"/>
    <property type="project" value="UniProtKB-ARBA"/>
</dbReference>
<dbReference type="Pfam" id="PF08502">
    <property type="entry name" value="LeuA_dimer"/>
    <property type="match status" value="1"/>
</dbReference>
<evidence type="ECO:0000259" key="7">
    <source>
        <dbReference type="PROSITE" id="PS50991"/>
    </source>
</evidence>
<dbReference type="InterPro" id="IPR050073">
    <property type="entry name" value="2-IPM_HCS-like"/>
</dbReference>
<evidence type="ECO:0000256" key="1">
    <source>
        <dbReference type="ARBA" id="ARBA00000064"/>
    </source>
</evidence>
<evidence type="ECO:0000256" key="5">
    <source>
        <dbReference type="ARBA" id="ARBA00023304"/>
    </source>
</evidence>
<dbReference type="SUPFAM" id="SSF110921">
    <property type="entry name" value="2-isopropylmalate synthase LeuA, allosteric (dimerisation) domain"/>
    <property type="match status" value="1"/>
</dbReference>
<dbReference type="PROSITE" id="PS00816">
    <property type="entry name" value="AIPM_HOMOCIT_SYNTH_2"/>
    <property type="match status" value="1"/>
</dbReference>
<evidence type="ECO:0000256" key="4">
    <source>
        <dbReference type="ARBA" id="ARBA00022679"/>
    </source>
</evidence>
<dbReference type="EC" id="2.3.3.13" evidence="2"/>
<dbReference type="GO" id="GO:0019761">
    <property type="term" value="P:glucosinolate biosynthetic process"/>
    <property type="evidence" value="ECO:0007669"/>
    <property type="project" value="UniProtKB-ARBA"/>
</dbReference>
<organism evidence="8">
    <name type="scientific">Aeschynomene evenia</name>
    <dbReference type="NCBI Taxonomy" id="561484"/>
    <lineage>
        <taxon>Eukaryota</taxon>
        <taxon>Viridiplantae</taxon>
        <taxon>Streptophyta</taxon>
        <taxon>Embryophyta</taxon>
        <taxon>Tracheophyta</taxon>
        <taxon>Spermatophyta</taxon>
        <taxon>Magnoliopsida</taxon>
        <taxon>eudicotyledons</taxon>
        <taxon>Gunneridae</taxon>
        <taxon>Pentapetalae</taxon>
        <taxon>rosids</taxon>
        <taxon>fabids</taxon>
        <taxon>Fabales</taxon>
        <taxon>Fabaceae</taxon>
        <taxon>Papilionoideae</taxon>
        <taxon>50 kb inversion clade</taxon>
        <taxon>dalbergioids sensu lato</taxon>
        <taxon>Dalbergieae</taxon>
        <taxon>Dalbergia clade</taxon>
        <taxon>Aeschynomene</taxon>
    </lineage>
</organism>
<reference evidence="8" key="1">
    <citation type="journal article" date="2017" name="Sci. Rep.">
        <title>The role of rhizobial (NifV) and plant (FEN1) homocitrate synthases in Aeschynomene/photosynthetic Bradyrhizobium symbiosis.</title>
        <authorList>
            <person name="Nouwen N."/>
            <person name="Arrighi J.F."/>
            <person name="Cartieaux F."/>
            <person name="Chaintreuil C."/>
            <person name="Gully D."/>
            <person name="Klopp C."/>
            <person name="Giraud E."/>
        </authorList>
    </citation>
    <scope>NUCLEOTIDE SEQUENCE</scope>
</reference>
<dbReference type="EMBL" id="KY412790">
    <property type="protein sequence ID" value="ARE67137.1"/>
    <property type="molecule type" value="Genomic_DNA"/>
</dbReference>
<proteinExistence type="inferred from homology"/>
<name>A0A1V0QFM5_9FABA</name>
<feature type="domain" description="Pyruvate carboxyltransferase" evidence="7">
    <location>
        <begin position="17"/>
        <end position="286"/>
    </location>
</feature>
<evidence type="ECO:0000256" key="3">
    <source>
        <dbReference type="ARBA" id="ARBA00022605"/>
    </source>
</evidence>
<dbReference type="PROSITE" id="PS00815">
    <property type="entry name" value="AIPM_HOMOCIT_SYNTH_1"/>
    <property type="match status" value="1"/>
</dbReference>
<dbReference type="Pfam" id="PF00682">
    <property type="entry name" value="HMGL-like"/>
    <property type="match status" value="1"/>
</dbReference>
<dbReference type="SUPFAM" id="SSF51569">
    <property type="entry name" value="Aldolase"/>
    <property type="match status" value="1"/>
</dbReference>